<gene>
    <name evidence="1" type="ORF">FA95DRAFT_1553471</name>
</gene>
<accession>A0ACB8S933</accession>
<name>A0ACB8S933_9AGAM</name>
<sequence>MRLDFLKRVGRPSPPTLTPVQASSTVIAIRETRTPAIPGRNSLDWSLTLVQLADDVANILQSTPAAAAAALLTVVLRTIADVKVNQERCMRIGKRAARSLTQLGEQMEGKWDSAPPSLIKNLHALESTLSELQDSMRHISQANWRKRVLSRPQIEDMLQQCETQLDEALQAFQFTALIQIHYAVEPRHDQFTLDRTGALVTTAGNTSDVVFPEAGVDEIKGFLTAPVDDFGFRRYHASEVILKKRRAQSFGWFSDLSEANSNGTQVVVKSYVGSKDEAVKQWYRDVRLLRNLYHPCLPQLLGYSNGKASTPFILLSDAPKQDVVSYTLASWAPQTTATDILRAWLGVHKDISAGMLYVKQQLSLDDDQLNQFIQTSAYGIGHDQRLVIGLPVQEKTSVERRRWAPLPMGHAILGRNLYDYMRPIWQGMNPTAPEPILGANSVACGLSVFKRRPELNRLDIQAGTVGLTQHSYTDTQPYDFDAFAIGDIVVGDVTAKGGFCKAGNIWELDSTLSETPRLKVEQRDHFQSALLRMVYTGEPGEDYLTAMLYPSLDPPAQSQCGSVRFSSIDVECAWMHLFKWAHPLAQTLGVHPSQLRMITELGGPRPNTGEPAGCQCYKWEKCDTRDSHAVRLFQISVLQIDILDNDLD</sequence>
<keyword evidence="2" id="KW-1185">Reference proteome</keyword>
<reference evidence="1" key="1">
    <citation type="submission" date="2021-02" db="EMBL/GenBank/DDBJ databases">
        <authorList>
            <consortium name="DOE Joint Genome Institute"/>
            <person name="Ahrendt S."/>
            <person name="Looney B.P."/>
            <person name="Miyauchi S."/>
            <person name="Morin E."/>
            <person name="Drula E."/>
            <person name="Courty P.E."/>
            <person name="Chicoki N."/>
            <person name="Fauchery L."/>
            <person name="Kohler A."/>
            <person name="Kuo A."/>
            <person name="Labutti K."/>
            <person name="Pangilinan J."/>
            <person name="Lipzen A."/>
            <person name="Riley R."/>
            <person name="Andreopoulos W."/>
            <person name="He G."/>
            <person name="Johnson J."/>
            <person name="Barry K.W."/>
            <person name="Grigoriev I.V."/>
            <person name="Nagy L."/>
            <person name="Hibbett D."/>
            <person name="Henrissat B."/>
            <person name="Matheny P.B."/>
            <person name="Labbe J."/>
            <person name="Martin F."/>
        </authorList>
    </citation>
    <scope>NUCLEOTIDE SEQUENCE</scope>
    <source>
        <strain evidence="1">FP105234-sp</strain>
    </source>
</reference>
<organism evidence="1 2">
    <name type="scientific">Auriscalpium vulgare</name>
    <dbReference type="NCBI Taxonomy" id="40419"/>
    <lineage>
        <taxon>Eukaryota</taxon>
        <taxon>Fungi</taxon>
        <taxon>Dikarya</taxon>
        <taxon>Basidiomycota</taxon>
        <taxon>Agaricomycotina</taxon>
        <taxon>Agaricomycetes</taxon>
        <taxon>Russulales</taxon>
        <taxon>Auriscalpiaceae</taxon>
        <taxon>Auriscalpium</taxon>
    </lineage>
</organism>
<comment type="caution">
    <text evidence="1">The sequence shown here is derived from an EMBL/GenBank/DDBJ whole genome shotgun (WGS) entry which is preliminary data.</text>
</comment>
<protein>
    <submittedName>
        <fullName evidence="1">Uncharacterized protein</fullName>
    </submittedName>
</protein>
<evidence type="ECO:0000313" key="2">
    <source>
        <dbReference type="Proteomes" id="UP000814033"/>
    </source>
</evidence>
<reference evidence="1" key="2">
    <citation type="journal article" date="2022" name="New Phytol.">
        <title>Evolutionary transition to the ectomycorrhizal habit in the genomes of a hyperdiverse lineage of mushroom-forming fungi.</title>
        <authorList>
            <person name="Looney B."/>
            <person name="Miyauchi S."/>
            <person name="Morin E."/>
            <person name="Drula E."/>
            <person name="Courty P.E."/>
            <person name="Kohler A."/>
            <person name="Kuo A."/>
            <person name="LaButti K."/>
            <person name="Pangilinan J."/>
            <person name="Lipzen A."/>
            <person name="Riley R."/>
            <person name="Andreopoulos W."/>
            <person name="He G."/>
            <person name="Johnson J."/>
            <person name="Nolan M."/>
            <person name="Tritt A."/>
            <person name="Barry K.W."/>
            <person name="Grigoriev I.V."/>
            <person name="Nagy L.G."/>
            <person name="Hibbett D."/>
            <person name="Henrissat B."/>
            <person name="Matheny P.B."/>
            <person name="Labbe J."/>
            <person name="Martin F.M."/>
        </authorList>
    </citation>
    <scope>NUCLEOTIDE SEQUENCE</scope>
    <source>
        <strain evidence="1">FP105234-sp</strain>
    </source>
</reference>
<proteinExistence type="predicted"/>
<dbReference type="EMBL" id="MU275845">
    <property type="protein sequence ID" value="KAI0052466.1"/>
    <property type="molecule type" value="Genomic_DNA"/>
</dbReference>
<evidence type="ECO:0000313" key="1">
    <source>
        <dbReference type="EMBL" id="KAI0052466.1"/>
    </source>
</evidence>
<dbReference type="Proteomes" id="UP000814033">
    <property type="component" value="Unassembled WGS sequence"/>
</dbReference>